<name>A0AAE3QYS8_9BACT</name>
<dbReference type="InterPro" id="IPR036291">
    <property type="entry name" value="NAD(P)-bd_dom_sf"/>
</dbReference>
<dbReference type="NCBIfam" id="NF006114">
    <property type="entry name" value="PRK08263.1"/>
    <property type="match status" value="1"/>
</dbReference>
<dbReference type="GO" id="GO:0016491">
    <property type="term" value="F:oxidoreductase activity"/>
    <property type="evidence" value="ECO:0007669"/>
    <property type="project" value="UniProtKB-KW"/>
</dbReference>
<protein>
    <submittedName>
        <fullName evidence="4">Oxidoreductase</fullName>
    </submittedName>
</protein>
<dbReference type="SUPFAM" id="SSF51735">
    <property type="entry name" value="NAD(P)-binding Rossmann-fold domains"/>
    <property type="match status" value="1"/>
</dbReference>
<dbReference type="NCBIfam" id="NF004824">
    <property type="entry name" value="PRK06180.1"/>
    <property type="match status" value="1"/>
</dbReference>
<dbReference type="PANTHER" id="PTHR43976">
    <property type="entry name" value="SHORT CHAIN DEHYDROGENASE"/>
    <property type="match status" value="1"/>
</dbReference>
<dbReference type="InterPro" id="IPR002347">
    <property type="entry name" value="SDR_fam"/>
</dbReference>
<dbReference type="EMBL" id="JASJOS010000022">
    <property type="protein sequence ID" value="MDJ1485650.1"/>
    <property type="molecule type" value="Genomic_DNA"/>
</dbReference>
<dbReference type="Gene3D" id="3.40.50.720">
    <property type="entry name" value="NAD(P)-binding Rossmann-like Domain"/>
    <property type="match status" value="1"/>
</dbReference>
<proteinExistence type="inferred from homology"/>
<comment type="similarity">
    <text evidence="1 3">Belongs to the short-chain dehydrogenases/reductases (SDR) family.</text>
</comment>
<organism evidence="4 5">
    <name type="scientific">Xanthocytophaga flava</name>
    <dbReference type="NCBI Taxonomy" id="3048013"/>
    <lineage>
        <taxon>Bacteria</taxon>
        <taxon>Pseudomonadati</taxon>
        <taxon>Bacteroidota</taxon>
        <taxon>Cytophagia</taxon>
        <taxon>Cytophagales</taxon>
        <taxon>Rhodocytophagaceae</taxon>
        <taxon>Xanthocytophaga</taxon>
    </lineage>
</organism>
<dbReference type="AlphaFoldDB" id="A0AAE3QYS8"/>
<keyword evidence="2" id="KW-0560">Oxidoreductase</keyword>
<evidence type="ECO:0000256" key="2">
    <source>
        <dbReference type="ARBA" id="ARBA00023002"/>
    </source>
</evidence>
<gene>
    <name evidence="4" type="ORF">QNI16_34485</name>
</gene>
<reference evidence="4" key="1">
    <citation type="submission" date="2023-05" db="EMBL/GenBank/DDBJ databases">
        <authorList>
            <person name="Zhang X."/>
        </authorList>
    </citation>
    <scope>NUCLEOTIDE SEQUENCE</scope>
    <source>
        <strain evidence="4">YF14B1</strain>
    </source>
</reference>
<dbReference type="RefSeq" id="WP_313988492.1">
    <property type="nucleotide sequence ID" value="NZ_JASJOS010000022.1"/>
</dbReference>
<dbReference type="Proteomes" id="UP001241110">
    <property type="component" value="Unassembled WGS sequence"/>
</dbReference>
<dbReference type="CDD" id="cd05374">
    <property type="entry name" value="17beta-HSD-like_SDR_c"/>
    <property type="match status" value="1"/>
</dbReference>
<dbReference type="PANTHER" id="PTHR43976:SF16">
    <property type="entry name" value="SHORT-CHAIN DEHYDROGENASE_REDUCTASE FAMILY PROTEIN"/>
    <property type="match status" value="1"/>
</dbReference>
<evidence type="ECO:0000256" key="3">
    <source>
        <dbReference type="RuleBase" id="RU000363"/>
    </source>
</evidence>
<dbReference type="PRINTS" id="PR00080">
    <property type="entry name" value="SDRFAMILY"/>
</dbReference>
<evidence type="ECO:0000256" key="1">
    <source>
        <dbReference type="ARBA" id="ARBA00006484"/>
    </source>
</evidence>
<dbReference type="Pfam" id="PF00106">
    <property type="entry name" value="adh_short"/>
    <property type="match status" value="1"/>
</dbReference>
<sequence length="306" mass="33115">MDTRKPNLDTFKCDWEMNFALSSTEKKLTMSKVWFITGASRGIGAEIVKAALAVGNRVVATGRNADDIKTVFGQSENLLALKLDVTKEQDAINAVKAVIDTFGQIDIVVNNAGYALFGAVEELSDEEVKKQFNTNVFGLLNVTRAVLPVMRKQRSGHIFNISSTSGLVGFAASSAYCATKFAVEGISESLKQEVQPLGIKVTIVEPGAFRSEFLSIGSSVSSQASINDYKGTAGVVRDYIKQLNNTQPGDPVKLAAALLTLANEAHPPLRFVAGTDAVALMDTLYESRMNEFQQWRSLSASLGYEE</sequence>
<dbReference type="PRINTS" id="PR00081">
    <property type="entry name" value="GDHRDH"/>
</dbReference>
<accession>A0AAE3QYS8</accession>
<evidence type="ECO:0000313" key="4">
    <source>
        <dbReference type="EMBL" id="MDJ1485650.1"/>
    </source>
</evidence>
<comment type="caution">
    <text evidence="4">The sequence shown here is derived from an EMBL/GenBank/DDBJ whole genome shotgun (WGS) entry which is preliminary data.</text>
</comment>
<evidence type="ECO:0000313" key="5">
    <source>
        <dbReference type="Proteomes" id="UP001241110"/>
    </source>
</evidence>
<dbReference type="InterPro" id="IPR051911">
    <property type="entry name" value="SDR_oxidoreductase"/>
</dbReference>